<protein>
    <submittedName>
        <fullName evidence="1">Uncharacterized protein</fullName>
    </submittedName>
</protein>
<evidence type="ECO:0000313" key="1">
    <source>
        <dbReference type="EMBL" id="GAG78795.1"/>
    </source>
</evidence>
<dbReference type="AlphaFoldDB" id="X1A8X0"/>
<gene>
    <name evidence="1" type="ORF">S01H4_25685</name>
</gene>
<name>X1A8X0_9ZZZZ</name>
<organism evidence="1">
    <name type="scientific">marine sediment metagenome</name>
    <dbReference type="NCBI Taxonomy" id="412755"/>
    <lineage>
        <taxon>unclassified sequences</taxon>
        <taxon>metagenomes</taxon>
        <taxon>ecological metagenomes</taxon>
    </lineage>
</organism>
<sequence>IPKAIAAFGEKQFKETGAAAVEVLRVKAAVMRKHFRQLKGIVFLVAVISLDRVRVYFFNSAGVMVIGENLEISIYSKVRKSSKLIAKFEKPKVLTPEELRIEATQDLRDSLGKAIRRVARFLSTKEPTFPDIFVTRSKTENPMQHFGLQVSPDFEFIFEENILSQKWVDGVLIRVAFLLQLEKDHWANESACSVGNGLALSLLKKPAYNHWAKEWKKQSKGTIWSPAVTHFQVH</sequence>
<comment type="caution">
    <text evidence="1">The sequence shown here is derived from an EMBL/GenBank/DDBJ whole genome shotgun (WGS) entry which is preliminary data.</text>
</comment>
<proteinExistence type="predicted"/>
<dbReference type="EMBL" id="BART01012257">
    <property type="protein sequence ID" value="GAG78795.1"/>
    <property type="molecule type" value="Genomic_DNA"/>
</dbReference>
<accession>X1A8X0</accession>
<reference evidence="1" key="1">
    <citation type="journal article" date="2014" name="Front. Microbiol.">
        <title>High frequency of phylogenetically diverse reductive dehalogenase-homologous genes in deep subseafloor sedimentary metagenomes.</title>
        <authorList>
            <person name="Kawai M."/>
            <person name="Futagami T."/>
            <person name="Toyoda A."/>
            <person name="Takaki Y."/>
            <person name="Nishi S."/>
            <person name="Hori S."/>
            <person name="Arai W."/>
            <person name="Tsubouchi T."/>
            <person name="Morono Y."/>
            <person name="Uchiyama I."/>
            <person name="Ito T."/>
            <person name="Fujiyama A."/>
            <person name="Inagaki F."/>
            <person name="Takami H."/>
        </authorList>
    </citation>
    <scope>NUCLEOTIDE SEQUENCE</scope>
    <source>
        <strain evidence="1">Expedition CK06-06</strain>
    </source>
</reference>
<feature type="non-terminal residue" evidence="1">
    <location>
        <position position="1"/>
    </location>
</feature>